<evidence type="ECO:0000313" key="2">
    <source>
        <dbReference type="Proteomes" id="UP000324748"/>
    </source>
</evidence>
<comment type="caution">
    <text evidence="1">The sequence shown here is derived from an EMBL/GenBank/DDBJ whole genome shotgun (WGS) entry which is preliminary data.</text>
</comment>
<evidence type="ECO:0000313" key="1">
    <source>
        <dbReference type="EMBL" id="KAA1068840.1"/>
    </source>
</evidence>
<organism evidence="1 2">
    <name type="scientific">Puccinia graminis f. sp. tritici</name>
    <dbReference type="NCBI Taxonomy" id="56615"/>
    <lineage>
        <taxon>Eukaryota</taxon>
        <taxon>Fungi</taxon>
        <taxon>Dikarya</taxon>
        <taxon>Basidiomycota</taxon>
        <taxon>Pucciniomycotina</taxon>
        <taxon>Pucciniomycetes</taxon>
        <taxon>Pucciniales</taxon>
        <taxon>Pucciniaceae</taxon>
        <taxon>Puccinia</taxon>
    </lineage>
</organism>
<reference evidence="1 2" key="1">
    <citation type="submission" date="2019-05" db="EMBL/GenBank/DDBJ databases">
        <title>Emergence of the Ug99 lineage of the wheat stem rust pathogen through somatic hybridization.</title>
        <authorList>
            <person name="Li F."/>
            <person name="Upadhyaya N.M."/>
            <person name="Sperschneider J."/>
            <person name="Matny O."/>
            <person name="Nguyen-Phuc H."/>
            <person name="Mago R."/>
            <person name="Raley C."/>
            <person name="Miller M.E."/>
            <person name="Silverstein K.A.T."/>
            <person name="Henningsen E."/>
            <person name="Hirsch C.D."/>
            <person name="Visser B."/>
            <person name="Pretorius Z.A."/>
            <person name="Steffenson B.J."/>
            <person name="Schwessinger B."/>
            <person name="Dodds P.N."/>
            <person name="Figueroa M."/>
        </authorList>
    </citation>
    <scope>NUCLEOTIDE SEQUENCE [LARGE SCALE GENOMIC DNA]</scope>
    <source>
        <strain evidence="1">21-0</strain>
    </source>
</reference>
<dbReference type="AlphaFoldDB" id="A0A5B0LYD1"/>
<dbReference type="Proteomes" id="UP000324748">
    <property type="component" value="Unassembled WGS sequence"/>
</dbReference>
<keyword evidence="2" id="KW-1185">Reference proteome</keyword>
<sequence>MVNQNQSRKWPRGSGVAALTKFGCKTTGILKGSRINLNGAYAQESSQFCPPESTRCTTTDSSRWNLVGPFKELWNEERRNIMWSGIVVPSSDCYTLIIDTGTKNYDSLTKNYRLPLFRGLLGLGESASTLRVGRRAGSNMGVKTELDGWATLTRFCDRENR</sequence>
<protein>
    <submittedName>
        <fullName evidence="1">Uncharacterized protein</fullName>
    </submittedName>
</protein>
<accession>A0A5B0LYD1</accession>
<proteinExistence type="predicted"/>
<name>A0A5B0LYD1_PUCGR</name>
<dbReference type="EMBL" id="VSWC01000183">
    <property type="protein sequence ID" value="KAA1068840.1"/>
    <property type="molecule type" value="Genomic_DNA"/>
</dbReference>
<gene>
    <name evidence="1" type="ORF">PGT21_003503</name>
</gene>